<dbReference type="Proteomes" id="UP000838878">
    <property type="component" value="Chromosome 6"/>
</dbReference>
<evidence type="ECO:0000313" key="3">
    <source>
        <dbReference type="Proteomes" id="UP000838878"/>
    </source>
</evidence>
<name>A0A8J9UY20_9NEOP</name>
<dbReference type="AlphaFoldDB" id="A0A8J9UY20"/>
<evidence type="ECO:0000313" key="2">
    <source>
        <dbReference type="EMBL" id="CAH0726889.1"/>
    </source>
</evidence>
<feature type="compositionally biased region" description="Acidic residues" evidence="1">
    <location>
        <begin position="34"/>
        <end position="52"/>
    </location>
</feature>
<sequence length="133" mass="15346">MNQNDENIERWLQQELSNEKDMRNEDYSDKESDFTEDIVQVEDCESNSEFEVNETTKNSSFQAESSGKVCSRSRSLSRTPHENNISDDDILSSPLKSASTPRKKNYFAANSFRWASISILNVSRARTPQHKFI</sequence>
<feature type="compositionally biased region" description="Basic and acidic residues" evidence="1">
    <location>
        <begin position="17"/>
        <end position="33"/>
    </location>
</feature>
<accession>A0A8J9UY20</accession>
<feature type="compositionally biased region" description="Polar residues" evidence="1">
    <location>
        <begin position="53"/>
        <end position="65"/>
    </location>
</feature>
<reference evidence="2" key="1">
    <citation type="submission" date="2021-12" db="EMBL/GenBank/DDBJ databases">
        <authorList>
            <person name="Martin H S."/>
        </authorList>
    </citation>
    <scope>NUCLEOTIDE SEQUENCE</scope>
</reference>
<keyword evidence="3" id="KW-1185">Reference proteome</keyword>
<organism evidence="2 3">
    <name type="scientific">Brenthis ino</name>
    <name type="common">lesser marbled fritillary</name>
    <dbReference type="NCBI Taxonomy" id="405034"/>
    <lineage>
        <taxon>Eukaryota</taxon>
        <taxon>Metazoa</taxon>
        <taxon>Ecdysozoa</taxon>
        <taxon>Arthropoda</taxon>
        <taxon>Hexapoda</taxon>
        <taxon>Insecta</taxon>
        <taxon>Pterygota</taxon>
        <taxon>Neoptera</taxon>
        <taxon>Endopterygota</taxon>
        <taxon>Lepidoptera</taxon>
        <taxon>Glossata</taxon>
        <taxon>Ditrysia</taxon>
        <taxon>Papilionoidea</taxon>
        <taxon>Nymphalidae</taxon>
        <taxon>Heliconiinae</taxon>
        <taxon>Argynnini</taxon>
        <taxon>Brenthis</taxon>
    </lineage>
</organism>
<feature type="region of interest" description="Disordered" evidence="1">
    <location>
        <begin position="1"/>
        <end position="101"/>
    </location>
</feature>
<gene>
    <name evidence="2" type="ORF">BINO364_LOCUS12299</name>
</gene>
<dbReference type="EMBL" id="OV170226">
    <property type="protein sequence ID" value="CAH0726889.1"/>
    <property type="molecule type" value="Genomic_DNA"/>
</dbReference>
<proteinExistence type="predicted"/>
<protein>
    <submittedName>
        <fullName evidence="2">Uncharacterized protein</fullName>
    </submittedName>
</protein>
<evidence type="ECO:0000256" key="1">
    <source>
        <dbReference type="SAM" id="MobiDB-lite"/>
    </source>
</evidence>
<dbReference type="OrthoDB" id="8191541at2759"/>
<feature type="non-terminal residue" evidence="2">
    <location>
        <position position="133"/>
    </location>
</feature>